<evidence type="ECO:0000313" key="2">
    <source>
        <dbReference type="EMBL" id="KAI9636162.1"/>
    </source>
</evidence>
<evidence type="ECO:0000313" key="3">
    <source>
        <dbReference type="Proteomes" id="UP001164286"/>
    </source>
</evidence>
<comment type="similarity">
    <text evidence="1">Belongs to the Cyclase 1 superfamily.</text>
</comment>
<dbReference type="Gene3D" id="3.50.30.50">
    <property type="entry name" value="Putative cyclase"/>
    <property type="match status" value="1"/>
</dbReference>
<dbReference type="EMBL" id="JAKWFO010000005">
    <property type="protein sequence ID" value="KAI9636162.1"/>
    <property type="molecule type" value="Genomic_DNA"/>
</dbReference>
<reference evidence="2" key="1">
    <citation type="journal article" date="2022" name="G3 (Bethesda)">
        <title>High quality genome of the basidiomycete yeast Dioszegia hungarica PDD-24b-2 isolated from cloud water.</title>
        <authorList>
            <person name="Jarrige D."/>
            <person name="Haridas S."/>
            <person name="Bleykasten-Grosshans C."/>
            <person name="Joly M."/>
            <person name="Nadalig T."/>
            <person name="Sancelme M."/>
            <person name="Vuilleumier S."/>
            <person name="Grigoriev I.V."/>
            <person name="Amato P."/>
            <person name="Bringel F."/>
        </authorList>
    </citation>
    <scope>NUCLEOTIDE SEQUENCE</scope>
    <source>
        <strain evidence="2">PDD-24b-2</strain>
    </source>
</reference>
<dbReference type="InterPro" id="IPR007325">
    <property type="entry name" value="KFase/CYL"/>
</dbReference>
<dbReference type="GeneID" id="77732328"/>
<keyword evidence="3" id="KW-1185">Reference proteome</keyword>
<dbReference type="GO" id="GO:0004061">
    <property type="term" value="F:arylformamidase activity"/>
    <property type="evidence" value="ECO:0007669"/>
    <property type="project" value="InterPro"/>
</dbReference>
<gene>
    <name evidence="2" type="ORF">MKK02DRAFT_44866</name>
</gene>
<organism evidence="2 3">
    <name type="scientific">Dioszegia hungarica</name>
    <dbReference type="NCBI Taxonomy" id="4972"/>
    <lineage>
        <taxon>Eukaryota</taxon>
        <taxon>Fungi</taxon>
        <taxon>Dikarya</taxon>
        <taxon>Basidiomycota</taxon>
        <taxon>Agaricomycotina</taxon>
        <taxon>Tremellomycetes</taxon>
        <taxon>Tremellales</taxon>
        <taxon>Bulleribasidiaceae</taxon>
        <taxon>Dioszegia</taxon>
    </lineage>
</organism>
<accession>A0AA38LSS8</accession>
<dbReference type="SUPFAM" id="SSF102198">
    <property type="entry name" value="Putative cyclase"/>
    <property type="match status" value="1"/>
</dbReference>
<dbReference type="AlphaFoldDB" id="A0AA38LSS8"/>
<dbReference type="Pfam" id="PF04199">
    <property type="entry name" value="Cyclase"/>
    <property type="match status" value="1"/>
</dbReference>
<evidence type="ECO:0000256" key="1">
    <source>
        <dbReference type="ARBA" id="ARBA00007865"/>
    </source>
</evidence>
<sequence>MPIPPLPPFSALPLKKDGPPYNAWGLYGEDDELGRLNLITPEVVQKGIDSVKHGVVVNLNLPLINELGLPGRGATHEIKVGPRSLDDILHFNTQASSQWDGLRHFPYQNWPEQGDKRYYGGMTFDEAQDDSHNKLGTQNYVRRPITSRAHLLDIPLYLSRSSLPPLSYTENPTPVTLSMLKGCVELQGNKIEPGDVLMIRTGWTEVFEALSTEEKAKWKPEPDVGVERGEEMLRWHWELGVAAVAGDVRAYEQYPWPKTELANHEVFLSGWGMPIGELFDFRELSKKCHELEQWTFLVTSMVLNVHAGIASPPNAQAIL</sequence>
<dbReference type="InterPro" id="IPR037175">
    <property type="entry name" value="KFase_sf"/>
</dbReference>
<dbReference type="PANTHER" id="PTHR34861:SF11">
    <property type="entry name" value="CYCLASE"/>
    <property type="match status" value="1"/>
</dbReference>
<dbReference type="RefSeq" id="XP_052945939.1">
    <property type="nucleotide sequence ID" value="XM_053093123.1"/>
</dbReference>
<comment type="caution">
    <text evidence="2">The sequence shown here is derived from an EMBL/GenBank/DDBJ whole genome shotgun (WGS) entry which is preliminary data.</text>
</comment>
<dbReference type="PANTHER" id="PTHR34861">
    <property type="match status" value="1"/>
</dbReference>
<evidence type="ECO:0008006" key="4">
    <source>
        <dbReference type="Google" id="ProtNLM"/>
    </source>
</evidence>
<proteinExistence type="inferred from homology"/>
<protein>
    <recommendedName>
        <fullName evidence="4">Cyclase</fullName>
    </recommendedName>
</protein>
<dbReference type="Proteomes" id="UP001164286">
    <property type="component" value="Unassembled WGS sequence"/>
</dbReference>
<name>A0AA38LSS8_9TREE</name>
<dbReference type="GO" id="GO:0019441">
    <property type="term" value="P:L-tryptophan catabolic process to kynurenine"/>
    <property type="evidence" value="ECO:0007669"/>
    <property type="project" value="InterPro"/>
</dbReference>